<evidence type="ECO:0000313" key="3">
    <source>
        <dbReference type="Proteomes" id="UP000004200"/>
    </source>
</evidence>
<accession>G2E8C8</accession>
<dbReference type="Proteomes" id="UP000004200">
    <property type="component" value="Unassembled WGS sequence"/>
</dbReference>
<dbReference type="PANTHER" id="PTHR10605:SF56">
    <property type="entry name" value="BIFUNCTIONAL HEPARAN SULFATE N-DEACETYLASE_N-SULFOTRANSFERASE"/>
    <property type="match status" value="1"/>
</dbReference>
<dbReference type="AlphaFoldDB" id="G2E8C8"/>
<dbReference type="SUPFAM" id="SSF52540">
    <property type="entry name" value="P-loop containing nucleoside triphosphate hydrolases"/>
    <property type="match status" value="1"/>
</dbReference>
<gene>
    <name evidence="2" type="ORF">ThidrDRAFT_4542</name>
</gene>
<dbReference type="OrthoDB" id="5767183at2"/>
<evidence type="ECO:0000256" key="1">
    <source>
        <dbReference type="ARBA" id="ARBA00022679"/>
    </source>
</evidence>
<dbReference type="Gene3D" id="3.40.50.300">
    <property type="entry name" value="P-loop containing nucleotide triphosphate hydrolases"/>
    <property type="match status" value="1"/>
</dbReference>
<dbReference type="GO" id="GO:0008146">
    <property type="term" value="F:sulfotransferase activity"/>
    <property type="evidence" value="ECO:0007669"/>
    <property type="project" value="InterPro"/>
</dbReference>
<name>G2E8C8_9GAMM</name>
<sequence length="292" mass="33180">MAGDSSGWGWIVACHYPGNFRSVVLGQHPAICLAKSKEPDIFSGRWRQGLDAGKSEFAHPGRICLDASTSYSCACLPMYFPQDIGVESGFNGVPPRIHRVSPDARFIYIMRDPVARAFSSYWHEVRAGRETRAFEIAVRETTYFLRTSHYFGKIELFLEYFPLDYFLFLTFEDFIAALLDTARSCFRFLDLQDDVLIQQDRAQNKSFVYSGPWGFVNRLLAPIGGLNAAVRASKNLLPRRFLEWGAKRMTKGVPPVTNREYALLAAEFQECVVRLGELTGRDFSQWPCAQSR</sequence>
<reference evidence="2 3" key="1">
    <citation type="submission" date="2011-06" db="EMBL/GenBank/DDBJ databases">
        <title>The draft genome of Thiorhodococcus drewsii AZ1.</title>
        <authorList>
            <consortium name="US DOE Joint Genome Institute (JGI-PGF)"/>
            <person name="Lucas S."/>
            <person name="Han J."/>
            <person name="Lapidus A."/>
            <person name="Cheng J.-F."/>
            <person name="Goodwin L."/>
            <person name="Pitluck S."/>
            <person name="Peters L."/>
            <person name="Land M.L."/>
            <person name="Hauser L."/>
            <person name="Vogl K."/>
            <person name="Liu Z."/>
            <person name="Imhoff J."/>
            <person name="Thiel V."/>
            <person name="Frigaard N.-U."/>
            <person name="Bryant D.A."/>
            <person name="Woyke T.J."/>
        </authorList>
    </citation>
    <scope>NUCLEOTIDE SEQUENCE [LARGE SCALE GENOMIC DNA]</scope>
    <source>
        <strain evidence="2 3">AZ1</strain>
    </source>
</reference>
<dbReference type="PANTHER" id="PTHR10605">
    <property type="entry name" value="HEPARAN SULFATE SULFOTRANSFERASE"/>
    <property type="match status" value="1"/>
</dbReference>
<dbReference type="InterPro" id="IPR027417">
    <property type="entry name" value="P-loop_NTPase"/>
</dbReference>
<protein>
    <submittedName>
        <fullName evidence="2">Sulfotransferase</fullName>
    </submittedName>
</protein>
<dbReference type="eggNOG" id="COG0457">
    <property type="taxonomic scope" value="Bacteria"/>
</dbReference>
<evidence type="ECO:0000313" key="2">
    <source>
        <dbReference type="EMBL" id="EGV27640.1"/>
    </source>
</evidence>
<dbReference type="Pfam" id="PF13469">
    <property type="entry name" value="Sulfotransfer_3"/>
    <property type="match status" value="1"/>
</dbReference>
<comment type="caution">
    <text evidence="2">The sequence shown here is derived from an EMBL/GenBank/DDBJ whole genome shotgun (WGS) entry which is preliminary data.</text>
</comment>
<dbReference type="EMBL" id="AFWT01000075">
    <property type="protein sequence ID" value="EGV27640.1"/>
    <property type="molecule type" value="Genomic_DNA"/>
</dbReference>
<dbReference type="InterPro" id="IPR037359">
    <property type="entry name" value="NST/OST"/>
</dbReference>
<keyword evidence="3" id="KW-1185">Reference proteome</keyword>
<proteinExistence type="predicted"/>
<dbReference type="STRING" id="765913.ThidrDRAFT_4542"/>
<keyword evidence="1 2" id="KW-0808">Transferase</keyword>
<dbReference type="RefSeq" id="WP_007043254.1">
    <property type="nucleotide sequence ID" value="NZ_AFWT01000075.1"/>
</dbReference>
<organism evidence="2 3">
    <name type="scientific">Thiorhodococcus drewsii AZ1</name>
    <dbReference type="NCBI Taxonomy" id="765913"/>
    <lineage>
        <taxon>Bacteria</taxon>
        <taxon>Pseudomonadati</taxon>
        <taxon>Pseudomonadota</taxon>
        <taxon>Gammaproteobacteria</taxon>
        <taxon>Chromatiales</taxon>
        <taxon>Chromatiaceae</taxon>
        <taxon>Thiorhodococcus</taxon>
    </lineage>
</organism>